<dbReference type="AlphaFoldDB" id="A0A7J6GXZ3"/>
<keyword evidence="1" id="KW-0808">Transferase</keyword>
<accession>A0A7J6GXZ3</accession>
<dbReference type="InterPro" id="IPR011009">
    <property type="entry name" value="Kinase-like_dom_sf"/>
</dbReference>
<reference evidence="4 5" key="1">
    <citation type="journal article" date="2020" name="bioRxiv">
        <title>Sequence and annotation of 42 cannabis genomes reveals extensive copy number variation in cannabinoid synthesis and pathogen resistance genes.</title>
        <authorList>
            <person name="Mckernan K.J."/>
            <person name="Helbert Y."/>
            <person name="Kane L.T."/>
            <person name="Ebling H."/>
            <person name="Zhang L."/>
            <person name="Liu B."/>
            <person name="Eaton Z."/>
            <person name="Mclaughlin S."/>
            <person name="Kingan S."/>
            <person name="Baybayan P."/>
            <person name="Concepcion G."/>
            <person name="Jordan M."/>
            <person name="Riva A."/>
            <person name="Barbazuk W."/>
            <person name="Harkins T."/>
        </authorList>
    </citation>
    <scope>NUCLEOTIDE SEQUENCE [LARGE SCALE GENOMIC DNA]</scope>
    <source>
        <strain evidence="5">cv. Jamaican Lion 4</strain>
        <tissue evidence="4">Leaf</tissue>
    </source>
</reference>
<evidence type="ECO:0008006" key="6">
    <source>
        <dbReference type="Google" id="ProtNLM"/>
    </source>
</evidence>
<dbReference type="EMBL" id="JAATIP010000040">
    <property type="protein sequence ID" value="KAF4387200.1"/>
    <property type="molecule type" value="Genomic_DNA"/>
</dbReference>
<keyword evidence="1" id="KW-0723">Serine/threonine-protein kinase</keyword>
<name>A0A7J6GXZ3_CANSA</name>
<protein>
    <recommendedName>
        <fullName evidence="6">Protein kinase domain-containing protein</fullName>
    </recommendedName>
</protein>
<evidence type="ECO:0000313" key="5">
    <source>
        <dbReference type="Proteomes" id="UP000525078"/>
    </source>
</evidence>
<comment type="caution">
    <text evidence="4">The sequence shown here is derived from an EMBL/GenBank/DDBJ whole genome shotgun (WGS) entry which is preliminary data.</text>
</comment>
<dbReference type="Proteomes" id="UP000525078">
    <property type="component" value="Unassembled WGS sequence"/>
</dbReference>
<dbReference type="PANTHER" id="PTHR47989:SF47">
    <property type="entry name" value="SERINE_THREONINE-PROTEIN KINASE PBL28-RELATED"/>
    <property type="match status" value="1"/>
</dbReference>
<dbReference type="PANTHER" id="PTHR47989">
    <property type="entry name" value="OS01G0750732 PROTEIN"/>
    <property type="match status" value="1"/>
</dbReference>
<evidence type="ECO:0000256" key="2">
    <source>
        <dbReference type="ARBA" id="ARBA00022741"/>
    </source>
</evidence>
<evidence type="ECO:0000256" key="1">
    <source>
        <dbReference type="ARBA" id="ARBA00022527"/>
    </source>
</evidence>
<gene>
    <name evidence="4" type="ORF">F8388_008834</name>
</gene>
<dbReference type="Gene3D" id="1.10.510.10">
    <property type="entry name" value="Transferase(Phosphotransferase) domain 1"/>
    <property type="match status" value="1"/>
</dbReference>
<organism evidence="4 5">
    <name type="scientific">Cannabis sativa</name>
    <name type="common">Hemp</name>
    <name type="synonym">Marijuana</name>
    <dbReference type="NCBI Taxonomy" id="3483"/>
    <lineage>
        <taxon>Eukaryota</taxon>
        <taxon>Viridiplantae</taxon>
        <taxon>Streptophyta</taxon>
        <taxon>Embryophyta</taxon>
        <taxon>Tracheophyta</taxon>
        <taxon>Spermatophyta</taxon>
        <taxon>Magnoliopsida</taxon>
        <taxon>eudicotyledons</taxon>
        <taxon>Gunneridae</taxon>
        <taxon>Pentapetalae</taxon>
        <taxon>rosids</taxon>
        <taxon>fabids</taxon>
        <taxon>Rosales</taxon>
        <taxon>Cannabaceae</taxon>
        <taxon>Cannabis</taxon>
    </lineage>
</organism>
<sequence>MNRLSPISLSHKEDVGASKAALRRWVFTVDSRYLHNQISRYLDPEYMIRGIISVKIDVYSFGVLLLEIISGLRSFSINDNTGQEQLVATVSTNTNFHLIFINQKLEYGEIGGQEQV</sequence>
<dbReference type="GO" id="GO:0005524">
    <property type="term" value="F:ATP binding"/>
    <property type="evidence" value="ECO:0007669"/>
    <property type="project" value="UniProtKB-KW"/>
</dbReference>
<evidence type="ECO:0000313" key="4">
    <source>
        <dbReference type="EMBL" id="KAF4387200.1"/>
    </source>
</evidence>
<evidence type="ECO:0000256" key="3">
    <source>
        <dbReference type="ARBA" id="ARBA00022840"/>
    </source>
</evidence>
<keyword evidence="1" id="KW-0418">Kinase</keyword>
<keyword evidence="2" id="KW-0547">Nucleotide-binding</keyword>
<dbReference type="GO" id="GO:0004674">
    <property type="term" value="F:protein serine/threonine kinase activity"/>
    <property type="evidence" value="ECO:0007669"/>
    <property type="project" value="UniProtKB-KW"/>
</dbReference>
<proteinExistence type="predicted"/>
<dbReference type="SUPFAM" id="SSF56112">
    <property type="entry name" value="Protein kinase-like (PK-like)"/>
    <property type="match status" value="1"/>
</dbReference>
<keyword evidence="3" id="KW-0067">ATP-binding</keyword>